<dbReference type="KEGG" id="kbs:EPA93_32340"/>
<organism evidence="2 3">
    <name type="scientific">Ktedonosporobacter rubrisoli</name>
    <dbReference type="NCBI Taxonomy" id="2509675"/>
    <lineage>
        <taxon>Bacteria</taxon>
        <taxon>Bacillati</taxon>
        <taxon>Chloroflexota</taxon>
        <taxon>Ktedonobacteria</taxon>
        <taxon>Ktedonobacterales</taxon>
        <taxon>Ktedonosporobacteraceae</taxon>
        <taxon>Ktedonosporobacter</taxon>
    </lineage>
</organism>
<dbReference type="Pfam" id="PF01841">
    <property type="entry name" value="Transglut_core"/>
    <property type="match status" value="1"/>
</dbReference>
<protein>
    <submittedName>
        <fullName evidence="2">Transglutaminase domain-containing protein</fullName>
    </submittedName>
</protein>
<dbReference type="AlphaFoldDB" id="A0A4P6JY95"/>
<dbReference type="SUPFAM" id="SSF54001">
    <property type="entry name" value="Cysteine proteinases"/>
    <property type="match status" value="1"/>
</dbReference>
<dbReference type="OrthoDB" id="9804872at2"/>
<name>A0A4P6JY95_KTERU</name>
<feature type="domain" description="Transglutaminase-like" evidence="1">
    <location>
        <begin position="58"/>
        <end position="137"/>
    </location>
</feature>
<dbReference type="InterPro" id="IPR002931">
    <property type="entry name" value="Transglutaminase-like"/>
</dbReference>
<sequence length="233" mass="26002">MKSGAPTIYIQPTPILNSQHPLLARFTKELLAENPVDERTFLQMAHQRLSARLLPVYTLRERQPASITLARGCGSCSQRMAVLEAVARSAGIGTRSHALWLDGQFWSPRFLKLRHFLPRRVLLAWPEFFLDDGWIDFAALYGPLPELADHDHNGFTNAADETLFEAVSRTAVDWYGQTSCSATDASCNLSRFVLADEGIFPSRDAVFDTYGLFIHQPGGCLFELIFGGRKVAS</sequence>
<evidence type="ECO:0000313" key="3">
    <source>
        <dbReference type="Proteomes" id="UP000290365"/>
    </source>
</evidence>
<gene>
    <name evidence="2" type="ORF">EPA93_32340</name>
</gene>
<dbReference type="Proteomes" id="UP000290365">
    <property type="component" value="Chromosome"/>
</dbReference>
<evidence type="ECO:0000259" key="1">
    <source>
        <dbReference type="Pfam" id="PF01841"/>
    </source>
</evidence>
<dbReference type="RefSeq" id="WP_129891474.1">
    <property type="nucleotide sequence ID" value="NZ_CP035758.1"/>
</dbReference>
<accession>A0A4P6JY95</accession>
<evidence type="ECO:0000313" key="2">
    <source>
        <dbReference type="EMBL" id="QBD80410.1"/>
    </source>
</evidence>
<dbReference type="EMBL" id="CP035758">
    <property type="protein sequence ID" value="QBD80410.1"/>
    <property type="molecule type" value="Genomic_DNA"/>
</dbReference>
<proteinExistence type="predicted"/>
<dbReference type="InterPro" id="IPR038765">
    <property type="entry name" value="Papain-like_cys_pep_sf"/>
</dbReference>
<keyword evidence="3" id="KW-1185">Reference proteome</keyword>
<reference evidence="2 3" key="1">
    <citation type="submission" date="2019-01" db="EMBL/GenBank/DDBJ databases">
        <title>Ktedonosporobacter rubrisoli SCAWS-G2.</title>
        <authorList>
            <person name="Huang Y."/>
            <person name="Yan B."/>
        </authorList>
    </citation>
    <scope>NUCLEOTIDE SEQUENCE [LARGE SCALE GENOMIC DNA]</scope>
    <source>
        <strain evidence="2 3">SCAWS-G2</strain>
    </source>
</reference>